<feature type="transmembrane region" description="Helical" evidence="7">
    <location>
        <begin position="67"/>
        <end position="89"/>
    </location>
</feature>
<keyword evidence="2 5" id="KW-0812">Transmembrane</keyword>
<dbReference type="Pfam" id="PF03798">
    <property type="entry name" value="TRAM_LAG1_CLN8"/>
    <property type="match status" value="1"/>
</dbReference>
<dbReference type="PIRSF" id="PIRSF005225">
    <property type="entry name" value="LAG1_LAC1"/>
    <property type="match status" value="1"/>
</dbReference>
<dbReference type="PROSITE" id="PS50922">
    <property type="entry name" value="TLC"/>
    <property type="match status" value="1"/>
</dbReference>
<comment type="caution">
    <text evidence="9">The sequence shown here is derived from an EMBL/GenBank/DDBJ whole genome shotgun (WGS) entry which is preliminary data.</text>
</comment>
<reference evidence="9" key="1">
    <citation type="journal article" date="2021" name="Sci. Rep.">
        <title>Diploid genomic architecture of Nitzschia inconspicua, an elite biomass production diatom.</title>
        <authorList>
            <person name="Oliver A."/>
            <person name="Podell S."/>
            <person name="Pinowska A."/>
            <person name="Traller J.C."/>
            <person name="Smith S.R."/>
            <person name="McClure R."/>
            <person name="Beliaev A."/>
            <person name="Bohutskyi P."/>
            <person name="Hill E.A."/>
            <person name="Rabines A."/>
            <person name="Zheng H."/>
            <person name="Allen L.Z."/>
            <person name="Kuo A."/>
            <person name="Grigoriev I.V."/>
            <person name="Allen A.E."/>
            <person name="Hazlebeck D."/>
            <person name="Allen E.E."/>
        </authorList>
    </citation>
    <scope>NUCLEOTIDE SEQUENCE</scope>
    <source>
        <strain evidence="9">Hildebrandi</strain>
    </source>
</reference>
<evidence type="ECO:0000256" key="4">
    <source>
        <dbReference type="ARBA" id="ARBA00023136"/>
    </source>
</evidence>
<evidence type="ECO:0000313" key="9">
    <source>
        <dbReference type="EMBL" id="KAG7352198.1"/>
    </source>
</evidence>
<gene>
    <name evidence="9" type="ORF">IV203_008246</name>
</gene>
<feature type="transmembrane region" description="Helical" evidence="7">
    <location>
        <begin position="157"/>
        <end position="175"/>
    </location>
</feature>
<dbReference type="InterPro" id="IPR006634">
    <property type="entry name" value="TLC-dom"/>
</dbReference>
<evidence type="ECO:0000256" key="1">
    <source>
        <dbReference type="ARBA" id="ARBA00004141"/>
    </source>
</evidence>
<organism evidence="9 10">
    <name type="scientific">Nitzschia inconspicua</name>
    <dbReference type="NCBI Taxonomy" id="303405"/>
    <lineage>
        <taxon>Eukaryota</taxon>
        <taxon>Sar</taxon>
        <taxon>Stramenopiles</taxon>
        <taxon>Ochrophyta</taxon>
        <taxon>Bacillariophyta</taxon>
        <taxon>Bacillariophyceae</taxon>
        <taxon>Bacillariophycidae</taxon>
        <taxon>Bacillariales</taxon>
        <taxon>Bacillariaceae</taxon>
        <taxon>Nitzschia</taxon>
    </lineage>
</organism>
<dbReference type="OrthoDB" id="43800at2759"/>
<dbReference type="InterPro" id="IPR016439">
    <property type="entry name" value="Lag1/Lac1-like"/>
</dbReference>
<dbReference type="PANTHER" id="PTHR12560">
    <property type="entry name" value="LONGEVITY ASSURANCE FACTOR 1 LAG1"/>
    <property type="match status" value="1"/>
</dbReference>
<feature type="domain" description="TLC" evidence="8">
    <location>
        <begin position="106"/>
        <end position="310"/>
    </location>
</feature>
<evidence type="ECO:0000259" key="8">
    <source>
        <dbReference type="PROSITE" id="PS50922"/>
    </source>
</evidence>
<keyword evidence="4 5" id="KW-0472">Membrane</keyword>
<feature type="transmembrane region" description="Helical" evidence="7">
    <location>
        <begin position="247"/>
        <end position="273"/>
    </location>
</feature>
<feature type="region of interest" description="Disordered" evidence="6">
    <location>
        <begin position="314"/>
        <end position="339"/>
    </location>
</feature>
<dbReference type="PANTHER" id="PTHR12560:SF0">
    <property type="entry name" value="LD18904P"/>
    <property type="match status" value="1"/>
</dbReference>
<evidence type="ECO:0000256" key="3">
    <source>
        <dbReference type="ARBA" id="ARBA00022989"/>
    </source>
</evidence>
<dbReference type="Proteomes" id="UP000693970">
    <property type="component" value="Unassembled WGS sequence"/>
</dbReference>
<feature type="transmembrane region" description="Helical" evidence="7">
    <location>
        <begin position="285"/>
        <end position="306"/>
    </location>
</feature>
<evidence type="ECO:0000256" key="7">
    <source>
        <dbReference type="SAM" id="Phobius"/>
    </source>
</evidence>
<dbReference type="GO" id="GO:0046513">
    <property type="term" value="P:ceramide biosynthetic process"/>
    <property type="evidence" value="ECO:0007669"/>
    <property type="project" value="InterPro"/>
</dbReference>
<dbReference type="AlphaFoldDB" id="A0A9K3PLZ4"/>
<keyword evidence="3 7" id="KW-1133">Transmembrane helix</keyword>
<dbReference type="GO" id="GO:0016020">
    <property type="term" value="C:membrane"/>
    <property type="evidence" value="ECO:0007669"/>
    <property type="project" value="UniProtKB-SubCell"/>
</dbReference>
<protein>
    <submittedName>
        <fullName evidence="9">TLC domain containing protein</fullName>
    </submittedName>
</protein>
<evidence type="ECO:0000313" key="10">
    <source>
        <dbReference type="Proteomes" id="UP000693970"/>
    </source>
</evidence>
<evidence type="ECO:0000256" key="2">
    <source>
        <dbReference type="ARBA" id="ARBA00022692"/>
    </source>
</evidence>
<dbReference type="GO" id="GO:0050291">
    <property type="term" value="F:sphingosine N-acyltransferase activity"/>
    <property type="evidence" value="ECO:0007669"/>
    <property type="project" value="InterPro"/>
</dbReference>
<name>A0A9K3PLZ4_9STRA</name>
<comment type="subcellular location">
    <subcellularLocation>
        <location evidence="1">Membrane</location>
        <topology evidence="1">Multi-pass membrane protein</topology>
    </subcellularLocation>
</comment>
<reference evidence="9" key="2">
    <citation type="submission" date="2021-04" db="EMBL/GenBank/DDBJ databases">
        <authorList>
            <person name="Podell S."/>
        </authorList>
    </citation>
    <scope>NUCLEOTIDE SEQUENCE</scope>
    <source>
        <strain evidence="9">Hildebrandi</strain>
    </source>
</reference>
<keyword evidence="10" id="KW-1185">Reference proteome</keyword>
<accession>A0A9K3PLZ4</accession>
<evidence type="ECO:0000256" key="5">
    <source>
        <dbReference type="PROSITE-ProRule" id="PRU00205"/>
    </source>
</evidence>
<evidence type="ECO:0000256" key="6">
    <source>
        <dbReference type="SAM" id="MobiDB-lite"/>
    </source>
</evidence>
<dbReference type="GO" id="GO:0005783">
    <property type="term" value="C:endoplasmic reticulum"/>
    <property type="evidence" value="ECO:0007669"/>
    <property type="project" value="TreeGrafter"/>
</dbReference>
<feature type="transmembrane region" description="Helical" evidence="7">
    <location>
        <begin position="110"/>
        <end position="137"/>
    </location>
</feature>
<dbReference type="EMBL" id="JAGRRH010000017">
    <property type="protein sequence ID" value="KAG7352198.1"/>
    <property type="molecule type" value="Genomic_DNA"/>
</dbReference>
<dbReference type="SMART" id="SM00724">
    <property type="entry name" value="TLC"/>
    <property type="match status" value="1"/>
</dbReference>
<proteinExistence type="predicted"/>
<sequence length="339" mass="38887">MTDSLSTVEIGLQSLEDLSAAFISTLKNQHYNGEIVCGIDNDSSTTTTTFHLDFYNENDAACAGSDWIILGVLTALSLIVSWGTRWLIFEPIANWKMQNAKHWNRDECRRFSMTCASCLNFVLSALFGYRVLIQMPWLFRREEWLPGEIHVAADFKFYYLLYAARFIGDLVSLFFESRQMDAFVAAFIHHLVTLGLVLGSAHARLTRFGGVIMFFFDWADIPLLCAKACKYLSQDPQDTLQIVANRLFELFAVLFFATRCVFFNYVVYCVWMNPSDTRMFDWCKYLLLILVGLQTYWMALIVRMAVRISKNGGVAEDSRDDDLRKLSNANARNDKPKSQ</sequence>
<feature type="transmembrane region" description="Helical" evidence="7">
    <location>
        <begin position="182"/>
        <end position="202"/>
    </location>
</feature>